<dbReference type="Proteomes" id="UP000177960">
    <property type="component" value="Unassembled WGS sequence"/>
</dbReference>
<name>A0A1G1ZFE7_9BACT</name>
<comment type="caution">
    <text evidence="1">The sequence shown here is derived from an EMBL/GenBank/DDBJ whole genome shotgun (WGS) entry which is preliminary data.</text>
</comment>
<gene>
    <name evidence="1" type="ORF">A3B92_04055</name>
</gene>
<evidence type="ECO:0000313" key="2">
    <source>
        <dbReference type="Proteomes" id="UP000177960"/>
    </source>
</evidence>
<dbReference type="EMBL" id="MHJG01000025">
    <property type="protein sequence ID" value="OGY63243.1"/>
    <property type="molecule type" value="Genomic_DNA"/>
</dbReference>
<organism evidence="1 2">
    <name type="scientific">Candidatus Harrisonbacteria bacterium RIFCSPHIGHO2_02_FULL_42_16</name>
    <dbReference type="NCBI Taxonomy" id="1798404"/>
    <lineage>
        <taxon>Bacteria</taxon>
        <taxon>Candidatus Harrisoniibacteriota</taxon>
    </lineage>
</organism>
<dbReference type="AlphaFoldDB" id="A0A1G1ZFE7"/>
<accession>A0A1G1ZFE7</accession>
<evidence type="ECO:0000313" key="1">
    <source>
        <dbReference type="EMBL" id="OGY63243.1"/>
    </source>
</evidence>
<protein>
    <submittedName>
        <fullName evidence="1">Uncharacterized protein</fullName>
    </submittedName>
</protein>
<reference evidence="1 2" key="1">
    <citation type="journal article" date="2016" name="Nat. Commun.">
        <title>Thousands of microbial genomes shed light on interconnected biogeochemical processes in an aquifer system.</title>
        <authorList>
            <person name="Anantharaman K."/>
            <person name="Brown C.T."/>
            <person name="Hug L.A."/>
            <person name="Sharon I."/>
            <person name="Castelle C.J."/>
            <person name="Probst A.J."/>
            <person name="Thomas B.C."/>
            <person name="Singh A."/>
            <person name="Wilkins M.J."/>
            <person name="Karaoz U."/>
            <person name="Brodie E.L."/>
            <person name="Williams K.H."/>
            <person name="Hubbard S.S."/>
            <person name="Banfield J.F."/>
        </authorList>
    </citation>
    <scope>NUCLEOTIDE SEQUENCE [LARGE SCALE GENOMIC DNA]</scope>
</reference>
<proteinExistence type="predicted"/>
<sequence>MYKKIVLWLSQLLTTRNRSINMPKYDQEYMTLGLVMESKDELDTEIINSTITMILGLNLNNIVFKDKKTWEDYFKKVLNLTKNLLKANEHYRKYYKEEEIFLREYKKKCLKNSNTNVFLTTDPVSLNTEIDGFLSQIKSALDTLATTMNPLLGFNLNGWHKNKDKDGIKKSGTRIVNSIENLPEFLKNKAKGLKKHIENNVDGITYIVNLRDKVHHSGGLKSITDITYDFRNKEVISQYIIHSEGKELVKNFLLRTLKDIVLFFNDTLILSILIKTPSGMCIRKNNKKDFPPYNWFAY</sequence>